<evidence type="ECO:0000313" key="2">
    <source>
        <dbReference type="Ensembl" id="ENSAPLP00000031040.1"/>
    </source>
</evidence>
<dbReference type="Proteomes" id="UP000016666">
    <property type="component" value="Chromosome 24"/>
</dbReference>
<dbReference type="AlphaFoldDB" id="A0A493TZP0"/>
<name>A0A493TZP0_ANAPP</name>
<feature type="compositionally biased region" description="Basic and acidic residues" evidence="1">
    <location>
        <begin position="186"/>
        <end position="195"/>
    </location>
</feature>
<reference evidence="2" key="3">
    <citation type="submission" date="2025-09" db="UniProtKB">
        <authorList>
            <consortium name="Ensembl"/>
        </authorList>
    </citation>
    <scope>IDENTIFICATION</scope>
</reference>
<evidence type="ECO:0000256" key="1">
    <source>
        <dbReference type="SAM" id="MobiDB-lite"/>
    </source>
</evidence>
<dbReference type="Ensembl" id="ENSAPLT00000045329.1">
    <property type="protein sequence ID" value="ENSAPLP00000031040.1"/>
    <property type="gene ID" value="ENSAPLG00000019975.1"/>
</dbReference>
<evidence type="ECO:0000313" key="3">
    <source>
        <dbReference type="Proteomes" id="UP000016666"/>
    </source>
</evidence>
<feature type="region of interest" description="Disordered" evidence="1">
    <location>
        <begin position="1"/>
        <end position="195"/>
    </location>
</feature>
<keyword evidence="3" id="KW-1185">Reference proteome</keyword>
<feature type="compositionally biased region" description="Polar residues" evidence="1">
    <location>
        <begin position="74"/>
        <end position="91"/>
    </location>
</feature>
<proteinExistence type="predicted"/>
<dbReference type="OMA" id="GPQIHSR"/>
<feature type="compositionally biased region" description="Pro residues" evidence="1">
    <location>
        <begin position="153"/>
        <end position="165"/>
    </location>
</feature>
<protein>
    <submittedName>
        <fullName evidence="2">Uncharacterized protein</fullName>
    </submittedName>
</protein>
<organism evidence="2 3">
    <name type="scientific">Anas platyrhynchos platyrhynchos</name>
    <name type="common">Northern mallard</name>
    <dbReference type="NCBI Taxonomy" id="8840"/>
    <lineage>
        <taxon>Eukaryota</taxon>
        <taxon>Metazoa</taxon>
        <taxon>Chordata</taxon>
        <taxon>Craniata</taxon>
        <taxon>Vertebrata</taxon>
        <taxon>Euteleostomi</taxon>
        <taxon>Archelosauria</taxon>
        <taxon>Archosauria</taxon>
        <taxon>Dinosauria</taxon>
        <taxon>Saurischia</taxon>
        <taxon>Theropoda</taxon>
        <taxon>Coelurosauria</taxon>
        <taxon>Aves</taxon>
        <taxon>Neognathae</taxon>
        <taxon>Galloanserae</taxon>
        <taxon>Anseriformes</taxon>
        <taxon>Anatidae</taxon>
        <taxon>Anatinae</taxon>
        <taxon>Anas</taxon>
    </lineage>
</organism>
<accession>A0A493TZP0</accession>
<sequence>KTHRQADTHGIAGSSLLSRRHLFQSGGAFQIAPAPEERPQSLPTDPKAQPETPKPAHRPQSPPRDPKIHPGTPKATQRPQSSEATKSTHGPQSPPRSPKACPGTPKAAQRPQNPPRDPEGHPETPSPLTDPKDHTGTPKAVQFQPLPYIRMPPTGPGCPLQPGPEHPQGRGIHSPSGQPVPGPHRPLREEFPPNT</sequence>
<reference evidence="2 3" key="1">
    <citation type="submission" date="2017-10" db="EMBL/GenBank/DDBJ databases">
        <title>A new Pekin duck reference genome.</title>
        <authorList>
            <person name="Hou Z.-C."/>
            <person name="Zhou Z.-K."/>
            <person name="Zhu F."/>
            <person name="Hou S.-S."/>
        </authorList>
    </citation>
    <scope>NUCLEOTIDE SEQUENCE [LARGE SCALE GENOMIC DNA]</scope>
</reference>
<reference evidence="2" key="2">
    <citation type="submission" date="2025-08" db="UniProtKB">
        <authorList>
            <consortium name="Ensembl"/>
        </authorList>
    </citation>
    <scope>IDENTIFICATION</scope>
</reference>